<evidence type="ECO:0000313" key="2">
    <source>
        <dbReference type="EMBL" id="CAK9163210.1"/>
    </source>
</evidence>
<dbReference type="InterPro" id="IPR005380">
    <property type="entry name" value="XS_domain"/>
</dbReference>
<protein>
    <recommendedName>
        <fullName evidence="1">XS domain-containing protein</fullName>
    </recommendedName>
</protein>
<organism evidence="2 3">
    <name type="scientific">Ilex paraguariensis</name>
    <name type="common">yerba mate</name>
    <dbReference type="NCBI Taxonomy" id="185542"/>
    <lineage>
        <taxon>Eukaryota</taxon>
        <taxon>Viridiplantae</taxon>
        <taxon>Streptophyta</taxon>
        <taxon>Embryophyta</taxon>
        <taxon>Tracheophyta</taxon>
        <taxon>Spermatophyta</taxon>
        <taxon>Magnoliopsida</taxon>
        <taxon>eudicotyledons</taxon>
        <taxon>Gunneridae</taxon>
        <taxon>Pentapetalae</taxon>
        <taxon>asterids</taxon>
        <taxon>campanulids</taxon>
        <taxon>Aquifoliales</taxon>
        <taxon>Aquifoliaceae</taxon>
        <taxon>Ilex</taxon>
    </lineage>
</organism>
<reference evidence="2 3" key="1">
    <citation type="submission" date="2024-02" db="EMBL/GenBank/DDBJ databases">
        <authorList>
            <person name="Vignale AGUSTIN F."/>
            <person name="Sosa J E."/>
            <person name="Modenutti C."/>
        </authorList>
    </citation>
    <scope>NUCLEOTIDE SEQUENCE [LARGE SCALE GENOMIC DNA]</scope>
</reference>
<name>A0ABC8T1Y7_9AQUA</name>
<sequence>MLLSDLGFGGGKSKSLYTRDGHQGITVIKFAGDESGLKEAIRLAEYFEKDNHGRKGWARVQSVITVKNDENNPNLVKLDERTGEMQRILYGYLGNVSDVEKIDLETRKKIVIESRREYKPS</sequence>
<feature type="domain" description="XS" evidence="1">
    <location>
        <begin position="8"/>
        <end position="100"/>
    </location>
</feature>
<keyword evidence="3" id="KW-1185">Reference proteome</keyword>
<dbReference type="PANTHER" id="PTHR46619">
    <property type="entry name" value="RNA RECOGNITION MOTIF XS DOMAIN PROTEIN-RELATED"/>
    <property type="match status" value="1"/>
</dbReference>
<dbReference type="AlphaFoldDB" id="A0ABC8T1Y7"/>
<dbReference type="InterPro" id="IPR038588">
    <property type="entry name" value="XS_domain_sf"/>
</dbReference>
<dbReference type="Pfam" id="PF03468">
    <property type="entry name" value="XS"/>
    <property type="match status" value="1"/>
</dbReference>
<proteinExistence type="predicted"/>
<dbReference type="Gene3D" id="3.30.70.2890">
    <property type="entry name" value="XS domain"/>
    <property type="match status" value="1"/>
</dbReference>
<dbReference type="EMBL" id="CAUOFW020003970">
    <property type="protein sequence ID" value="CAK9163210.1"/>
    <property type="molecule type" value="Genomic_DNA"/>
</dbReference>
<accession>A0ABC8T1Y7</accession>
<dbReference type="PANTHER" id="PTHR46619:SF3">
    <property type="entry name" value="RNA RECOGNITION MOTIF XS DOMAIN PROTEIN"/>
    <property type="match status" value="1"/>
</dbReference>
<gene>
    <name evidence="2" type="ORF">ILEXP_LOCUS32246</name>
</gene>
<evidence type="ECO:0000259" key="1">
    <source>
        <dbReference type="Pfam" id="PF03468"/>
    </source>
</evidence>
<evidence type="ECO:0000313" key="3">
    <source>
        <dbReference type="Proteomes" id="UP001642360"/>
    </source>
</evidence>
<dbReference type="Proteomes" id="UP001642360">
    <property type="component" value="Unassembled WGS sequence"/>
</dbReference>
<comment type="caution">
    <text evidence="2">The sequence shown here is derived from an EMBL/GenBank/DDBJ whole genome shotgun (WGS) entry which is preliminary data.</text>
</comment>